<dbReference type="GeneID" id="54573732"/>
<name>A0A6A6HTT0_9PLEO</name>
<evidence type="ECO:0000313" key="2">
    <source>
        <dbReference type="Proteomes" id="UP000800094"/>
    </source>
</evidence>
<keyword evidence="2" id="KW-1185">Reference proteome</keyword>
<dbReference type="EMBL" id="ML987213">
    <property type="protein sequence ID" value="KAF2241192.1"/>
    <property type="molecule type" value="Genomic_DNA"/>
</dbReference>
<sequence length="127" mass="13979">MVQEPNPLLPLSCSIATIMLLVQSVGRIVRFGQSQDCFIVQIYVEGSFNKQQIMSSTRNALAGLAAMVSQEKLSDLYDRGDGSITVPVRDLEGFVLYNGTLFQREHPQCPAAAKELKTLTPTEVLAY</sequence>
<accession>A0A6A6HTT0</accession>
<dbReference type="AlphaFoldDB" id="A0A6A6HTT0"/>
<reference evidence="1" key="1">
    <citation type="journal article" date="2020" name="Stud. Mycol.">
        <title>101 Dothideomycetes genomes: a test case for predicting lifestyles and emergence of pathogens.</title>
        <authorList>
            <person name="Haridas S."/>
            <person name="Albert R."/>
            <person name="Binder M."/>
            <person name="Bloem J."/>
            <person name="Labutti K."/>
            <person name="Salamov A."/>
            <person name="Andreopoulos B."/>
            <person name="Baker S."/>
            <person name="Barry K."/>
            <person name="Bills G."/>
            <person name="Bluhm B."/>
            <person name="Cannon C."/>
            <person name="Castanera R."/>
            <person name="Culley D."/>
            <person name="Daum C."/>
            <person name="Ezra D."/>
            <person name="Gonzalez J."/>
            <person name="Henrissat B."/>
            <person name="Kuo A."/>
            <person name="Liang C."/>
            <person name="Lipzen A."/>
            <person name="Lutzoni F."/>
            <person name="Magnuson J."/>
            <person name="Mondo S."/>
            <person name="Nolan M."/>
            <person name="Ohm R."/>
            <person name="Pangilinan J."/>
            <person name="Park H.-J."/>
            <person name="Ramirez L."/>
            <person name="Alfaro M."/>
            <person name="Sun H."/>
            <person name="Tritt A."/>
            <person name="Yoshinaga Y."/>
            <person name="Zwiers L.-H."/>
            <person name="Turgeon B."/>
            <person name="Goodwin S."/>
            <person name="Spatafora J."/>
            <person name="Crous P."/>
            <person name="Grigoriev I."/>
        </authorList>
    </citation>
    <scope>NUCLEOTIDE SEQUENCE</scope>
    <source>
        <strain evidence="1">CBS 122368</strain>
    </source>
</reference>
<dbReference type="RefSeq" id="XP_033676196.1">
    <property type="nucleotide sequence ID" value="XM_033820402.1"/>
</dbReference>
<evidence type="ECO:0000313" key="1">
    <source>
        <dbReference type="EMBL" id="KAF2241192.1"/>
    </source>
</evidence>
<dbReference type="Proteomes" id="UP000800094">
    <property type="component" value="Unassembled WGS sequence"/>
</dbReference>
<protein>
    <submittedName>
        <fullName evidence="1">Uncharacterized protein</fullName>
    </submittedName>
</protein>
<organism evidence="1 2">
    <name type="scientific">Trematosphaeria pertusa</name>
    <dbReference type="NCBI Taxonomy" id="390896"/>
    <lineage>
        <taxon>Eukaryota</taxon>
        <taxon>Fungi</taxon>
        <taxon>Dikarya</taxon>
        <taxon>Ascomycota</taxon>
        <taxon>Pezizomycotina</taxon>
        <taxon>Dothideomycetes</taxon>
        <taxon>Pleosporomycetidae</taxon>
        <taxon>Pleosporales</taxon>
        <taxon>Massarineae</taxon>
        <taxon>Trematosphaeriaceae</taxon>
        <taxon>Trematosphaeria</taxon>
    </lineage>
</organism>
<gene>
    <name evidence="1" type="ORF">BU26DRAFT_182646</name>
</gene>
<proteinExistence type="predicted"/>